<reference evidence="1" key="2">
    <citation type="submission" date="2018-08" db="EMBL/GenBank/DDBJ databases">
        <title>Genetic characterization of an alphabaculovirus causing tiger band disease in the oak tasar silkworm, Antheraea proylei.</title>
        <authorList>
            <person name="Tourangbam S."/>
            <person name="Malcolm F.J."/>
            <person name="Luikham R."/>
            <person name="Kshetrimayum M."/>
            <person name="Yumnam R."/>
            <person name="Rajkumari L."/>
        </authorList>
    </citation>
    <scope>NUCLEOTIDE SEQUENCE</scope>
    <source>
        <strain evidence="1">TkhulenIBD</strain>
    </source>
</reference>
<accession>A0A2Z6C617</accession>
<evidence type="ECO:0000313" key="1">
    <source>
        <dbReference type="EMBL" id="AYW35465.1"/>
    </source>
</evidence>
<dbReference type="EMBL" id="LC375539">
    <property type="protein sequence ID" value="BBD50882.1"/>
    <property type="molecule type" value="Genomic_DNA"/>
</dbReference>
<protein>
    <submittedName>
        <fullName evidence="2">Uncharacterized protein</fullName>
    </submittedName>
</protein>
<name>A0A2Z6C617_NPVAP</name>
<proteinExistence type="predicted"/>
<evidence type="ECO:0000313" key="2">
    <source>
        <dbReference type="EMBL" id="BBD50882.1"/>
    </source>
</evidence>
<sequence>MFTNPFVLRNSELTRVESTNKVYQPFPLQDQASWAVKKYRINYGHLPVILCNVIADAKHPSFDDFDSFLCPFCEELILKQYFKAKKTAANNLATANCGLQRFKYFTNPTASCELQRIKNLEQKNSIRISLCTSPVPASASFTINVGNTLIKQMCNINYKFNNKN</sequence>
<organism evidence="2">
    <name type="scientific">Antheraea proylei nucleopolyhedrovirus</name>
    <dbReference type="NCBI Taxonomy" id="2126611"/>
    <lineage>
        <taxon>Viruses</taxon>
        <taxon>Viruses incertae sedis</taxon>
        <taxon>Naldaviricetes</taxon>
        <taxon>Lefavirales</taxon>
        <taxon>Baculoviridae</taxon>
        <taxon>Alphabaculovirus</taxon>
        <taxon>Alphabaculovirus anpernyi</taxon>
    </lineage>
</organism>
<reference evidence="2" key="1">
    <citation type="submission" date="2018-03" db="EMBL/GenBank/DDBJ databases">
        <title>Whole genome comparison of nucleopolyhedroviruses isolated from saturniine wild silkworms in Asian countries.</title>
        <authorList>
            <person name="Sasaki K."/>
            <person name="Kajiura Z."/>
            <person name="Ponnuvel K.M."/>
            <person name="Kobayashi J."/>
        </authorList>
    </citation>
    <scope>NUCLEOTIDE SEQUENCE</scope>
    <source>
        <strain evidence="2">Manipur</strain>
    </source>
</reference>
<gene>
    <name evidence="2" type="primary">orf124</name>
    <name evidence="1" type="synonym">ORF120</name>
</gene>
<dbReference type="EMBL" id="MH797002">
    <property type="protein sequence ID" value="AYW35465.1"/>
    <property type="molecule type" value="Genomic_DNA"/>
</dbReference>